<dbReference type="SMART" id="SM00530">
    <property type="entry name" value="HTH_XRE"/>
    <property type="match status" value="1"/>
</dbReference>
<comment type="caution">
    <text evidence="2">The sequence shown here is derived from an EMBL/GenBank/DDBJ whole genome shotgun (WGS) entry which is preliminary data.</text>
</comment>
<dbReference type="InterPro" id="IPR010982">
    <property type="entry name" value="Lambda_DNA-bd_dom_sf"/>
</dbReference>
<dbReference type="PROSITE" id="PS50943">
    <property type="entry name" value="HTH_CROC1"/>
    <property type="match status" value="1"/>
</dbReference>
<dbReference type="Pfam" id="PF13560">
    <property type="entry name" value="HTH_31"/>
    <property type="match status" value="1"/>
</dbReference>
<dbReference type="SUPFAM" id="SSF47413">
    <property type="entry name" value="lambda repressor-like DNA-binding domains"/>
    <property type="match status" value="1"/>
</dbReference>
<evidence type="ECO:0000259" key="1">
    <source>
        <dbReference type="PROSITE" id="PS50943"/>
    </source>
</evidence>
<gene>
    <name evidence="2" type="ORF">BIV57_19980</name>
</gene>
<dbReference type="EMBL" id="MLCF01000132">
    <property type="protein sequence ID" value="OIV35754.1"/>
    <property type="molecule type" value="Genomic_DNA"/>
</dbReference>
<dbReference type="GO" id="GO:0003677">
    <property type="term" value="F:DNA binding"/>
    <property type="evidence" value="ECO:0007669"/>
    <property type="project" value="InterPro"/>
</dbReference>
<dbReference type="Gene3D" id="1.10.260.40">
    <property type="entry name" value="lambda repressor-like DNA-binding domains"/>
    <property type="match status" value="1"/>
</dbReference>
<reference evidence="2 3" key="1">
    <citation type="submission" date="2016-10" db="EMBL/GenBank/DDBJ databases">
        <title>Genome sequence of Streptomyces gilvigriseus MUSC 26.</title>
        <authorList>
            <person name="Lee L.-H."/>
            <person name="Ser H.-L."/>
        </authorList>
    </citation>
    <scope>NUCLEOTIDE SEQUENCE [LARGE SCALE GENOMIC DNA]</scope>
    <source>
        <strain evidence="2 3">MUSC 26</strain>
    </source>
</reference>
<dbReference type="OrthoDB" id="5184419at2"/>
<dbReference type="Proteomes" id="UP000243342">
    <property type="component" value="Unassembled WGS sequence"/>
</dbReference>
<feature type="domain" description="HTH cro/C1-type" evidence="1">
    <location>
        <begin position="12"/>
        <end position="52"/>
    </location>
</feature>
<dbReference type="STRING" id="1428644.BIV57_19980"/>
<evidence type="ECO:0000313" key="3">
    <source>
        <dbReference type="Proteomes" id="UP000243342"/>
    </source>
</evidence>
<keyword evidence="3" id="KW-1185">Reference proteome</keyword>
<protein>
    <recommendedName>
        <fullName evidence="1">HTH cro/C1-type domain-containing protein</fullName>
    </recommendedName>
</protein>
<evidence type="ECO:0000313" key="2">
    <source>
        <dbReference type="EMBL" id="OIV35754.1"/>
    </source>
</evidence>
<dbReference type="AlphaFoldDB" id="A0A1J7C7Y8"/>
<dbReference type="InterPro" id="IPR001387">
    <property type="entry name" value="Cro/C1-type_HTH"/>
</dbReference>
<sequence length="417" mass="43584">MPEATGSFGRELRERRVRAGLSLQGLADLVHYSKGQLSKVERGRQRPSRELAGLCDERLGAGGALVRLAADGTAGEGIDMDRDRRQLMVAGIAAALAPGNELVAFPQLLPHLAPPRPVDGRAGGGAFLESSRALLLGLRAMGQVSAPAQVIPTAAAHARTLLLATADASGRDRAELLRLASRFTEYVGWLAQEQGDDRTALAWTARAVELARAAGDRDLAAYALIRDALVALYRNDAARTVAAARRAQADGVPVHICRQAAQREAQGHALAGDAAAALDCLDRARDLTEHPAGRASEPVLGSMHVPDPVAAATGWCLYDLGRPAEAAAILDAQTAAMPGAALRARARFGVRAALAHAAAGEVERACAGVAPLLPTLAATGSATVAVDVRALARTLARHPRNAEVRRLLPELTTLHLP</sequence>
<accession>A0A1J7C7Y8</accession>
<dbReference type="CDD" id="cd00093">
    <property type="entry name" value="HTH_XRE"/>
    <property type="match status" value="1"/>
</dbReference>
<proteinExistence type="predicted"/>
<dbReference type="RefSeq" id="WP_071658298.1">
    <property type="nucleotide sequence ID" value="NZ_MLCF01000132.1"/>
</dbReference>
<name>A0A1J7C7Y8_9ACTN</name>
<organism evidence="2 3">
    <name type="scientific">Mangrovactinospora gilvigrisea</name>
    <dbReference type="NCBI Taxonomy" id="1428644"/>
    <lineage>
        <taxon>Bacteria</taxon>
        <taxon>Bacillati</taxon>
        <taxon>Actinomycetota</taxon>
        <taxon>Actinomycetes</taxon>
        <taxon>Kitasatosporales</taxon>
        <taxon>Streptomycetaceae</taxon>
        <taxon>Mangrovactinospora</taxon>
    </lineage>
</organism>